<dbReference type="AlphaFoldDB" id="A0A1V9XV49"/>
<keyword evidence="3" id="KW-1185">Reference proteome</keyword>
<name>A0A1V9XV49_9ACAR</name>
<comment type="caution">
    <text evidence="2">The sequence shown here is derived from an EMBL/GenBank/DDBJ whole genome shotgun (WGS) entry which is preliminary data.</text>
</comment>
<accession>A0A1V9XV49</accession>
<gene>
    <name evidence="2" type="ORF">BIW11_00459</name>
</gene>
<evidence type="ECO:0000313" key="2">
    <source>
        <dbReference type="EMBL" id="OQR77302.1"/>
    </source>
</evidence>
<sequence length="175" mass="19119">MIGTAGLILQSYKRSAELASDCSKKARTIKDVCQENKKAVSNTGTVPYPTVFMLSEQDIGEEHVVEFCSELDDVEEVAGELDVVASDDNAVTNDHSALVRQDSSACSTISSDDTGSSGSVNSLSGFRRDDETEKAFQRKRKPLFVDAHSSRTEGLAKDTVWNEDEYKAEVSLNEQ</sequence>
<feature type="compositionally biased region" description="Basic and acidic residues" evidence="1">
    <location>
        <begin position="126"/>
        <end position="136"/>
    </location>
</feature>
<dbReference type="InParanoid" id="A0A1V9XV49"/>
<organism evidence="2 3">
    <name type="scientific">Tropilaelaps mercedesae</name>
    <dbReference type="NCBI Taxonomy" id="418985"/>
    <lineage>
        <taxon>Eukaryota</taxon>
        <taxon>Metazoa</taxon>
        <taxon>Ecdysozoa</taxon>
        <taxon>Arthropoda</taxon>
        <taxon>Chelicerata</taxon>
        <taxon>Arachnida</taxon>
        <taxon>Acari</taxon>
        <taxon>Parasitiformes</taxon>
        <taxon>Mesostigmata</taxon>
        <taxon>Gamasina</taxon>
        <taxon>Dermanyssoidea</taxon>
        <taxon>Laelapidae</taxon>
        <taxon>Tropilaelaps</taxon>
    </lineage>
</organism>
<evidence type="ECO:0000313" key="3">
    <source>
        <dbReference type="Proteomes" id="UP000192247"/>
    </source>
</evidence>
<proteinExistence type="predicted"/>
<evidence type="ECO:0000256" key="1">
    <source>
        <dbReference type="SAM" id="MobiDB-lite"/>
    </source>
</evidence>
<dbReference type="Proteomes" id="UP000192247">
    <property type="component" value="Unassembled WGS sequence"/>
</dbReference>
<reference evidence="2 3" key="1">
    <citation type="journal article" date="2017" name="Gigascience">
        <title>Draft genome of the honey bee ectoparasitic mite, Tropilaelaps mercedesae, is shaped by the parasitic life history.</title>
        <authorList>
            <person name="Dong X."/>
            <person name="Armstrong S.D."/>
            <person name="Xia D."/>
            <person name="Makepeace B.L."/>
            <person name="Darby A.C."/>
            <person name="Kadowaki T."/>
        </authorList>
    </citation>
    <scope>NUCLEOTIDE SEQUENCE [LARGE SCALE GENOMIC DNA]</scope>
    <source>
        <strain evidence="2">Wuxi-XJTLU</strain>
    </source>
</reference>
<protein>
    <submittedName>
        <fullName evidence="2">Uncharacterized protein</fullName>
    </submittedName>
</protein>
<dbReference type="EMBL" id="MNPL01003720">
    <property type="protein sequence ID" value="OQR77302.1"/>
    <property type="molecule type" value="Genomic_DNA"/>
</dbReference>
<feature type="compositionally biased region" description="Low complexity" evidence="1">
    <location>
        <begin position="107"/>
        <end position="119"/>
    </location>
</feature>
<feature type="region of interest" description="Disordered" evidence="1">
    <location>
        <begin position="104"/>
        <end position="139"/>
    </location>
</feature>